<organism evidence="2">
    <name type="scientific">Petromyzon marinus</name>
    <name type="common">Sea lamprey</name>
    <dbReference type="NCBI Taxonomy" id="7757"/>
    <lineage>
        <taxon>Eukaryota</taxon>
        <taxon>Metazoa</taxon>
        <taxon>Chordata</taxon>
        <taxon>Craniata</taxon>
        <taxon>Vertebrata</taxon>
        <taxon>Cyclostomata</taxon>
        <taxon>Hyperoartia</taxon>
        <taxon>Petromyzontiformes</taxon>
        <taxon>Petromyzontidae</taxon>
        <taxon>Petromyzon</taxon>
    </lineage>
</organism>
<reference evidence="2" key="2">
    <citation type="submission" date="2025-09" db="UniProtKB">
        <authorList>
            <consortium name="Ensembl"/>
        </authorList>
    </citation>
    <scope>IDENTIFICATION</scope>
</reference>
<dbReference type="GO" id="GO:0005802">
    <property type="term" value="C:trans-Golgi network"/>
    <property type="evidence" value="ECO:0007669"/>
    <property type="project" value="TreeGrafter"/>
</dbReference>
<name>S4R8R8_PETMA</name>
<reference evidence="2" key="1">
    <citation type="submission" date="2025-08" db="UniProtKB">
        <authorList>
            <consortium name="Ensembl"/>
        </authorList>
    </citation>
    <scope>IDENTIFICATION</scope>
</reference>
<dbReference type="PANTHER" id="PTHR35072">
    <property type="entry name" value="COILED-COIL DOMAIN-CONTAINING PROTEIN 91"/>
    <property type="match status" value="1"/>
</dbReference>
<evidence type="ECO:0000256" key="1">
    <source>
        <dbReference type="SAM" id="Coils"/>
    </source>
</evidence>
<dbReference type="GO" id="GO:0090160">
    <property type="term" value="P:Golgi to lysosome transport"/>
    <property type="evidence" value="ECO:0007669"/>
    <property type="project" value="TreeGrafter"/>
</dbReference>
<keyword evidence="1" id="KW-0175">Coiled coil</keyword>
<feature type="coiled-coil region" evidence="1">
    <location>
        <begin position="76"/>
        <end position="103"/>
    </location>
</feature>
<dbReference type="GO" id="GO:0005829">
    <property type="term" value="C:cytosol"/>
    <property type="evidence" value="ECO:0007669"/>
    <property type="project" value="GOC"/>
</dbReference>
<dbReference type="HOGENOM" id="CLU_2078462_0_0_1"/>
<accession>S4R8R8</accession>
<proteinExistence type="predicted"/>
<dbReference type="InterPro" id="IPR034592">
    <property type="entry name" value="CCDC91"/>
</dbReference>
<evidence type="ECO:0000313" key="2">
    <source>
        <dbReference type="Ensembl" id="ENSPMAP00000001599.1"/>
    </source>
</evidence>
<dbReference type="PANTHER" id="PTHR35072:SF1">
    <property type="entry name" value="COILED-COIL DOMAIN-CONTAINING PROTEIN 91"/>
    <property type="match status" value="1"/>
</dbReference>
<dbReference type="Ensembl" id="ENSPMAT00000001606.1">
    <property type="protein sequence ID" value="ENSPMAP00000001599.1"/>
    <property type="gene ID" value="ENSPMAG00000001452.1"/>
</dbReference>
<protein>
    <submittedName>
        <fullName evidence="2">Uncharacterized protein</fullName>
    </submittedName>
</protein>
<dbReference type="STRING" id="7757.ENSPMAP00000001599"/>
<sequence>QEKHQKELEELRTAGHEALAIIVEEYKALSVSAVQEANEAGERHVRSALETQVQACQELMSAQHERLRALLEECRLACEERIAEALQEQTAQHKAEVEKCLAEEVQKNAEALKAAVEV</sequence>
<dbReference type="AlphaFoldDB" id="S4R8R8"/>